<accession>A0A6G1EXW3</accession>
<evidence type="ECO:0000313" key="1">
    <source>
        <dbReference type="EMBL" id="KAF0929518.1"/>
    </source>
</evidence>
<sequence length="61" mass="6808">MGVQVGLGKAEARHRLAIEGSSQGHQLGSNAMQRLFSYDHGRYAEGRTHHGMNHYARKTMN</sequence>
<dbReference type="Proteomes" id="UP000479710">
    <property type="component" value="Unassembled WGS sequence"/>
</dbReference>
<gene>
    <name evidence="1" type="ORF">E2562_021767</name>
</gene>
<protein>
    <submittedName>
        <fullName evidence="1">Uncharacterized protein</fullName>
    </submittedName>
</protein>
<organism evidence="1 2">
    <name type="scientific">Oryza meyeriana var. granulata</name>
    <dbReference type="NCBI Taxonomy" id="110450"/>
    <lineage>
        <taxon>Eukaryota</taxon>
        <taxon>Viridiplantae</taxon>
        <taxon>Streptophyta</taxon>
        <taxon>Embryophyta</taxon>
        <taxon>Tracheophyta</taxon>
        <taxon>Spermatophyta</taxon>
        <taxon>Magnoliopsida</taxon>
        <taxon>Liliopsida</taxon>
        <taxon>Poales</taxon>
        <taxon>Poaceae</taxon>
        <taxon>BOP clade</taxon>
        <taxon>Oryzoideae</taxon>
        <taxon>Oryzeae</taxon>
        <taxon>Oryzinae</taxon>
        <taxon>Oryza</taxon>
        <taxon>Oryza meyeriana</taxon>
    </lineage>
</organism>
<dbReference type="EMBL" id="SPHZ02000002">
    <property type="protein sequence ID" value="KAF0929518.1"/>
    <property type="molecule type" value="Genomic_DNA"/>
</dbReference>
<keyword evidence="2" id="KW-1185">Reference proteome</keyword>
<comment type="caution">
    <text evidence="1">The sequence shown here is derived from an EMBL/GenBank/DDBJ whole genome shotgun (WGS) entry which is preliminary data.</text>
</comment>
<evidence type="ECO:0000313" key="2">
    <source>
        <dbReference type="Proteomes" id="UP000479710"/>
    </source>
</evidence>
<proteinExistence type="predicted"/>
<reference evidence="1 2" key="1">
    <citation type="submission" date="2019-11" db="EMBL/GenBank/DDBJ databases">
        <title>Whole genome sequence of Oryza granulata.</title>
        <authorList>
            <person name="Li W."/>
        </authorList>
    </citation>
    <scope>NUCLEOTIDE SEQUENCE [LARGE SCALE GENOMIC DNA]</scope>
    <source>
        <strain evidence="2">cv. Menghai</strain>
        <tissue evidence="1">Leaf</tissue>
    </source>
</reference>
<name>A0A6G1EXW3_9ORYZ</name>
<dbReference type="AlphaFoldDB" id="A0A6G1EXW3"/>